<proteinExistence type="predicted"/>
<keyword evidence="3" id="KW-1185">Reference proteome</keyword>
<dbReference type="EMBL" id="LNKA01000006">
    <property type="protein sequence ID" value="KTC65185.1"/>
    <property type="molecule type" value="Genomic_DNA"/>
</dbReference>
<reference evidence="2 4" key="2">
    <citation type="submission" date="2018-12" db="EMBL/GenBank/DDBJ databases">
        <authorList>
            <consortium name="Pathogen Informatics"/>
        </authorList>
    </citation>
    <scope>NUCLEOTIDE SEQUENCE [LARGE SCALE GENOMIC DNA]</scope>
    <source>
        <strain evidence="2 4">NCTC12735</strain>
        <plasmid evidence="4">24</plasmid>
    </source>
</reference>
<evidence type="ECO:0000313" key="2">
    <source>
        <dbReference type="EMBL" id="VEH86060.1"/>
    </source>
</evidence>
<gene>
    <name evidence="1" type="ORF">Lade_1473</name>
    <name evidence="2" type="ORF">NCTC12735_01706</name>
</gene>
<evidence type="ECO:0000313" key="3">
    <source>
        <dbReference type="Proteomes" id="UP000054859"/>
    </source>
</evidence>
<dbReference type="EMBL" id="LR134433">
    <property type="protein sequence ID" value="VEH86060.1"/>
    <property type="molecule type" value="Genomic_DNA"/>
</dbReference>
<dbReference type="AlphaFoldDB" id="A0A0W0R257"/>
<reference evidence="1 3" key="1">
    <citation type="submission" date="2015-11" db="EMBL/GenBank/DDBJ databases">
        <title>Identification of large and diverse effector repertoires of 38 Legionella species.</title>
        <authorList>
            <person name="Burstein D."/>
            <person name="Amaro F."/>
            <person name="Zusman T."/>
            <person name="Lifshitz Z."/>
            <person name="Cohen O."/>
            <person name="Gilbert J.A."/>
            <person name="Pupko T."/>
            <person name="Shuman H.A."/>
            <person name="Segal G."/>
        </authorList>
    </citation>
    <scope>NUCLEOTIDE SEQUENCE [LARGE SCALE GENOMIC DNA]</scope>
    <source>
        <strain evidence="1 3">1762-AUS-E</strain>
    </source>
</reference>
<geneLocation type="plasmid" evidence="2 4">
    <name>24</name>
</geneLocation>
<evidence type="ECO:0000313" key="4">
    <source>
        <dbReference type="Proteomes" id="UP000281170"/>
    </source>
</evidence>
<keyword evidence="2" id="KW-0614">Plasmid</keyword>
<organism evidence="1 3">
    <name type="scientific">Legionella adelaidensis</name>
    <dbReference type="NCBI Taxonomy" id="45056"/>
    <lineage>
        <taxon>Bacteria</taxon>
        <taxon>Pseudomonadati</taxon>
        <taxon>Pseudomonadota</taxon>
        <taxon>Gammaproteobacteria</taxon>
        <taxon>Legionellales</taxon>
        <taxon>Legionellaceae</taxon>
        <taxon>Legionella</taxon>
    </lineage>
</organism>
<sequence>MSMIRVIFLFLGILIAQTAISEVPAEVIGSCKNAKAVNSSVTVSELISPAGLGDDEPGCLNHFESTKGTFNFGSIICKDENYLILKSSRINLNKAQNHSVNPSYTPGADIAPTSDWLKIVFNNNKYLCISVPLSPSGDGANVSQYYIVENAFNSLKPILHYYFFDRDIMPMTSSN</sequence>
<dbReference type="OrthoDB" id="5648087at2"/>
<protein>
    <submittedName>
        <fullName evidence="1">Uncharacterized protein</fullName>
    </submittedName>
</protein>
<accession>A0A0W0R257</accession>
<dbReference type="RefSeq" id="WP_058462556.1">
    <property type="nucleotide sequence ID" value="NZ_CAAAHS010000020.1"/>
</dbReference>
<name>A0A0W0R257_9GAMM</name>
<dbReference type="PATRIC" id="fig|45056.6.peg.1521"/>
<dbReference type="Proteomes" id="UP000054859">
    <property type="component" value="Unassembled WGS sequence"/>
</dbReference>
<evidence type="ECO:0000313" key="1">
    <source>
        <dbReference type="EMBL" id="KTC65185.1"/>
    </source>
</evidence>
<dbReference type="Proteomes" id="UP000281170">
    <property type="component" value="Plasmid 24"/>
</dbReference>
<dbReference type="KEGG" id="ladl:NCTC12735_01706"/>